<dbReference type="InterPro" id="IPR044666">
    <property type="entry name" value="Cyclophilin_A-like"/>
</dbReference>
<dbReference type="PANTHER" id="PTHR45625:SF4">
    <property type="entry name" value="PEPTIDYLPROLYL ISOMERASE DOMAIN AND WD REPEAT-CONTAINING PROTEIN 1"/>
    <property type="match status" value="1"/>
</dbReference>
<accession>A0A918NAG4</accession>
<evidence type="ECO:0000256" key="4">
    <source>
        <dbReference type="ARBA" id="ARBA00023235"/>
    </source>
</evidence>
<dbReference type="InterPro" id="IPR029000">
    <property type="entry name" value="Cyclophilin-like_dom_sf"/>
</dbReference>
<keyword evidence="5" id="KW-0732">Signal</keyword>
<dbReference type="SUPFAM" id="SSF50891">
    <property type="entry name" value="Cyclophilin-like"/>
    <property type="match status" value="1"/>
</dbReference>
<sequence length="305" mass="33380">MSHRTFWALALSTAFVGNACAAENSDAASSDARATAGTATAGFDAPDEAWRTVDPENLLIIDTKYGDIGVELYPEIAPKHVAQVKALARDGFYDDVVFHRVIDGFMNQTGDGSNGDGTGDSDMPDIEAEFTFRRGADMPFTLVTAKKMGQGEIGVGFYKSLPIASQPTSQAMFTKDNKVDAFALHCKGVTSMARTNDPNSANSQFFLMRAQAEHLDTQYSIWGNTVMGYEFLDRPIVGVVGEIPGWIPDRMNEVDVAADLPEAERPTVQVLRTDHPAFQNWLKTRKNDDGSFPDICNLELPTRVR</sequence>
<comment type="similarity">
    <text evidence="1">Belongs to the cyclophilin-type PPIase family.</text>
</comment>
<dbReference type="PROSITE" id="PS00170">
    <property type="entry name" value="CSA_PPIASE_1"/>
    <property type="match status" value="1"/>
</dbReference>
<evidence type="ECO:0000259" key="6">
    <source>
        <dbReference type="PROSITE" id="PS50072"/>
    </source>
</evidence>
<keyword evidence="3" id="KW-0697">Rotamase</keyword>
<dbReference type="EC" id="5.2.1.8" evidence="2"/>
<organism evidence="7 8">
    <name type="scientific">Litorimonas cladophorae</name>
    <dbReference type="NCBI Taxonomy" id="1220491"/>
    <lineage>
        <taxon>Bacteria</taxon>
        <taxon>Pseudomonadati</taxon>
        <taxon>Pseudomonadota</taxon>
        <taxon>Alphaproteobacteria</taxon>
        <taxon>Maricaulales</taxon>
        <taxon>Robiginitomaculaceae</taxon>
    </lineage>
</organism>
<feature type="chain" id="PRO_5037434803" description="peptidylprolyl isomerase" evidence="5">
    <location>
        <begin position="22"/>
        <end position="305"/>
    </location>
</feature>
<reference evidence="7 8" key="1">
    <citation type="journal article" date="2014" name="Int. J. Syst. Evol. Microbiol.">
        <title>Complete genome sequence of Corynebacterium casei LMG S-19264T (=DSM 44701T), isolated from a smear-ripened cheese.</title>
        <authorList>
            <consortium name="US DOE Joint Genome Institute (JGI-PGF)"/>
            <person name="Walter F."/>
            <person name="Albersmeier A."/>
            <person name="Kalinowski J."/>
            <person name="Ruckert C."/>
        </authorList>
    </citation>
    <scope>NUCLEOTIDE SEQUENCE [LARGE SCALE GENOMIC DNA]</scope>
    <source>
        <strain evidence="7 8">KCTC 23968</strain>
    </source>
</reference>
<evidence type="ECO:0000256" key="5">
    <source>
        <dbReference type="SAM" id="SignalP"/>
    </source>
</evidence>
<evidence type="ECO:0000256" key="2">
    <source>
        <dbReference type="ARBA" id="ARBA00013194"/>
    </source>
</evidence>
<dbReference type="RefSeq" id="WP_189580767.1">
    <property type="nucleotide sequence ID" value="NZ_BMYV01000001.1"/>
</dbReference>
<protein>
    <recommendedName>
        <fullName evidence="2">peptidylprolyl isomerase</fullName>
        <ecNumber evidence="2">5.2.1.8</ecNumber>
    </recommendedName>
</protein>
<evidence type="ECO:0000256" key="1">
    <source>
        <dbReference type="ARBA" id="ARBA00007365"/>
    </source>
</evidence>
<feature type="domain" description="PPIase cyclophilin-type" evidence="6">
    <location>
        <begin position="57"/>
        <end position="234"/>
    </location>
</feature>
<dbReference type="PANTHER" id="PTHR45625">
    <property type="entry name" value="PEPTIDYL-PROLYL CIS-TRANS ISOMERASE-RELATED"/>
    <property type="match status" value="1"/>
</dbReference>
<dbReference type="AlphaFoldDB" id="A0A918NAG4"/>
<comment type="caution">
    <text evidence="7">The sequence shown here is derived from an EMBL/GenBank/DDBJ whole genome shotgun (WGS) entry which is preliminary data.</text>
</comment>
<dbReference type="Pfam" id="PF00160">
    <property type="entry name" value="Pro_isomerase"/>
    <property type="match status" value="1"/>
</dbReference>
<dbReference type="InterPro" id="IPR002130">
    <property type="entry name" value="Cyclophilin-type_PPIase_dom"/>
</dbReference>
<feature type="signal peptide" evidence="5">
    <location>
        <begin position="1"/>
        <end position="21"/>
    </location>
</feature>
<evidence type="ECO:0000313" key="7">
    <source>
        <dbReference type="EMBL" id="GGX58318.1"/>
    </source>
</evidence>
<keyword evidence="8" id="KW-1185">Reference proteome</keyword>
<dbReference type="EMBL" id="BMYV01000001">
    <property type="protein sequence ID" value="GGX58318.1"/>
    <property type="molecule type" value="Genomic_DNA"/>
</dbReference>
<dbReference type="InterPro" id="IPR020892">
    <property type="entry name" value="Cyclophilin-type_PPIase_CS"/>
</dbReference>
<dbReference type="CDD" id="cd00317">
    <property type="entry name" value="cyclophilin"/>
    <property type="match status" value="1"/>
</dbReference>
<dbReference type="PROSITE" id="PS50072">
    <property type="entry name" value="CSA_PPIASE_2"/>
    <property type="match status" value="1"/>
</dbReference>
<keyword evidence="4 7" id="KW-0413">Isomerase</keyword>
<gene>
    <name evidence="7" type="ORF">GCM10011309_04500</name>
</gene>
<proteinExistence type="inferred from homology"/>
<evidence type="ECO:0000256" key="3">
    <source>
        <dbReference type="ARBA" id="ARBA00023110"/>
    </source>
</evidence>
<dbReference type="GO" id="GO:0006457">
    <property type="term" value="P:protein folding"/>
    <property type="evidence" value="ECO:0007669"/>
    <property type="project" value="InterPro"/>
</dbReference>
<name>A0A918NAG4_9PROT</name>
<dbReference type="Gene3D" id="2.40.100.10">
    <property type="entry name" value="Cyclophilin-like"/>
    <property type="match status" value="1"/>
</dbReference>
<dbReference type="GO" id="GO:0003755">
    <property type="term" value="F:peptidyl-prolyl cis-trans isomerase activity"/>
    <property type="evidence" value="ECO:0007669"/>
    <property type="project" value="UniProtKB-KW"/>
</dbReference>
<dbReference type="Proteomes" id="UP000600865">
    <property type="component" value="Unassembled WGS sequence"/>
</dbReference>
<evidence type="ECO:0000313" key="8">
    <source>
        <dbReference type="Proteomes" id="UP000600865"/>
    </source>
</evidence>